<keyword evidence="2" id="KW-1185">Reference proteome</keyword>
<gene>
    <name evidence="1" type="ORF">CPT_Stubb_061</name>
</gene>
<protein>
    <submittedName>
        <fullName evidence="1">Uncharacterized protein</fullName>
    </submittedName>
</protein>
<accession>A0A3B8DXA0</accession>
<evidence type="ECO:0000313" key="1">
    <source>
        <dbReference type="EMBL" id="AYJ73198.1"/>
    </source>
</evidence>
<dbReference type="EMBL" id="MH830339">
    <property type="protein sequence ID" value="AYJ73198.1"/>
    <property type="molecule type" value="Genomic_DNA"/>
</dbReference>
<dbReference type="Proteomes" id="UP000269143">
    <property type="component" value="Segment"/>
</dbReference>
<evidence type="ECO:0000313" key="2">
    <source>
        <dbReference type="Proteomes" id="UP000269143"/>
    </source>
</evidence>
<sequence>MLNKYKVYGTEVIEVTSEVWLTSEEFDKLQSMTSQERQDFIYEKVDGQCDDWERGDRLELAHIELGELL</sequence>
<organism evidence="1 2">
    <name type="scientific">Proteus phage Stubb</name>
    <dbReference type="NCBI Taxonomy" id="2315597"/>
    <lineage>
        <taxon>Viruses</taxon>
        <taxon>Duplodnaviria</taxon>
        <taxon>Heunggongvirae</taxon>
        <taxon>Uroviricota</taxon>
        <taxon>Caudoviricetes</taxon>
        <taxon>Demerecviridae</taxon>
        <taxon>Novosibvirus</taxon>
        <taxon>Novosibvirus stubb</taxon>
    </lineage>
</organism>
<name>A0A3B8DXA0_9CAUD</name>
<proteinExistence type="predicted"/>
<reference evidence="2" key="1">
    <citation type="submission" date="2018-09" db="EMBL/GenBank/DDBJ databases">
        <title>Complete genome of Proteus mirabilis phage Stubb.</title>
        <authorList>
            <person name="Bourgeois T.A."/>
            <person name="Lessor L."/>
            <person name="O'Leary C.J."/>
            <person name="Liu M."/>
        </authorList>
    </citation>
    <scope>NUCLEOTIDE SEQUENCE [LARGE SCALE GENOMIC DNA]</scope>
</reference>